<evidence type="ECO:0000256" key="1">
    <source>
        <dbReference type="SAM" id="MobiDB-lite"/>
    </source>
</evidence>
<dbReference type="EMBL" id="BFAA01022680">
    <property type="protein sequence ID" value="GCB81240.1"/>
    <property type="molecule type" value="Genomic_DNA"/>
</dbReference>
<sequence length="57" mass="6218">IFADLLMAMTHPSSAAKLTQSYKARFNSLSDDDFEPFNGTASEENCFESTGPLASVR</sequence>
<feature type="non-terminal residue" evidence="2">
    <location>
        <position position="1"/>
    </location>
</feature>
<gene>
    <name evidence="2" type="ORF">scyTo_0022477</name>
</gene>
<feature type="non-terminal residue" evidence="2">
    <location>
        <position position="57"/>
    </location>
</feature>
<proteinExistence type="predicted"/>
<evidence type="ECO:0000313" key="3">
    <source>
        <dbReference type="Proteomes" id="UP000288216"/>
    </source>
</evidence>
<comment type="caution">
    <text evidence="2">The sequence shown here is derived from an EMBL/GenBank/DDBJ whole genome shotgun (WGS) entry which is preliminary data.</text>
</comment>
<protein>
    <submittedName>
        <fullName evidence="2">Uncharacterized protein</fullName>
    </submittedName>
</protein>
<dbReference type="AlphaFoldDB" id="A0A401Q791"/>
<evidence type="ECO:0000313" key="2">
    <source>
        <dbReference type="EMBL" id="GCB81240.1"/>
    </source>
</evidence>
<name>A0A401Q791_SCYTO</name>
<accession>A0A401Q791</accession>
<dbReference type="Proteomes" id="UP000288216">
    <property type="component" value="Unassembled WGS sequence"/>
</dbReference>
<reference evidence="2 3" key="1">
    <citation type="journal article" date="2018" name="Nat. Ecol. Evol.">
        <title>Shark genomes provide insights into elasmobranch evolution and the origin of vertebrates.</title>
        <authorList>
            <person name="Hara Y"/>
            <person name="Yamaguchi K"/>
            <person name="Onimaru K"/>
            <person name="Kadota M"/>
            <person name="Koyanagi M"/>
            <person name="Keeley SD"/>
            <person name="Tatsumi K"/>
            <person name="Tanaka K"/>
            <person name="Motone F"/>
            <person name="Kageyama Y"/>
            <person name="Nozu R"/>
            <person name="Adachi N"/>
            <person name="Nishimura O"/>
            <person name="Nakagawa R"/>
            <person name="Tanegashima C"/>
            <person name="Kiyatake I"/>
            <person name="Matsumoto R"/>
            <person name="Murakumo K"/>
            <person name="Nishida K"/>
            <person name="Terakita A"/>
            <person name="Kuratani S"/>
            <person name="Sato K"/>
            <person name="Hyodo S Kuraku.S."/>
        </authorList>
    </citation>
    <scope>NUCLEOTIDE SEQUENCE [LARGE SCALE GENOMIC DNA]</scope>
</reference>
<organism evidence="2 3">
    <name type="scientific">Scyliorhinus torazame</name>
    <name type="common">Cloudy catshark</name>
    <name type="synonym">Catulus torazame</name>
    <dbReference type="NCBI Taxonomy" id="75743"/>
    <lineage>
        <taxon>Eukaryota</taxon>
        <taxon>Metazoa</taxon>
        <taxon>Chordata</taxon>
        <taxon>Craniata</taxon>
        <taxon>Vertebrata</taxon>
        <taxon>Chondrichthyes</taxon>
        <taxon>Elasmobranchii</taxon>
        <taxon>Galeomorphii</taxon>
        <taxon>Galeoidea</taxon>
        <taxon>Carcharhiniformes</taxon>
        <taxon>Scyliorhinidae</taxon>
        <taxon>Scyliorhinus</taxon>
    </lineage>
</organism>
<keyword evidence="3" id="KW-1185">Reference proteome</keyword>
<feature type="region of interest" description="Disordered" evidence="1">
    <location>
        <begin position="38"/>
        <end position="57"/>
    </location>
</feature>